<dbReference type="GO" id="GO:0016787">
    <property type="term" value="F:hydrolase activity"/>
    <property type="evidence" value="ECO:0007669"/>
    <property type="project" value="UniProtKB-KW"/>
</dbReference>
<protein>
    <recommendedName>
        <fullName evidence="12">ATP synthase subunit b</fullName>
    </recommendedName>
    <alternativeName>
        <fullName evidence="12">ATP synthase F(0) sector subunit b</fullName>
    </alternativeName>
    <alternativeName>
        <fullName evidence="12">ATPase subunit I</fullName>
    </alternativeName>
    <alternativeName>
        <fullName evidence="12">F-type ATPase subunit b</fullName>
        <shortName evidence="12">F-ATPase subunit b</shortName>
    </alternativeName>
</protein>
<dbReference type="GO" id="GO:0045259">
    <property type="term" value="C:proton-transporting ATP synthase complex"/>
    <property type="evidence" value="ECO:0007669"/>
    <property type="project" value="UniProtKB-KW"/>
</dbReference>
<evidence type="ECO:0000256" key="3">
    <source>
        <dbReference type="ARBA" id="ARBA00022547"/>
    </source>
</evidence>
<keyword evidence="5 12" id="KW-0375">Hydrogen ion transport</keyword>
<accession>A0A412ITK3</accession>
<dbReference type="InterPro" id="IPR005864">
    <property type="entry name" value="ATP_synth_F0_bsu_bac"/>
</dbReference>
<gene>
    <name evidence="12 15" type="primary">atpF</name>
    <name evidence="15" type="ORF">DWX94_03810</name>
</gene>
<evidence type="ECO:0000256" key="8">
    <source>
        <dbReference type="ARBA" id="ARBA00023136"/>
    </source>
</evidence>
<evidence type="ECO:0000256" key="14">
    <source>
        <dbReference type="SAM" id="Coils"/>
    </source>
</evidence>
<evidence type="ECO:0000256" key="12">
    <source>
        <dbReference type="HAMAP-Rule" id="MF_01398"/>
    </source>
</evidence>
<evidence type="ECO:0000256" key="6">
    <source>
        <dbReference type="ARBA" id="ARBA00022989"/>
    </source>
</evidence>
<evidence type="ECO:0000313" key="15">
    <source>
        <dbReference type="EMBL" id="RGS43451.1"/>
    </source>
</evidence>
<reference evidence="15 16" key="1">
    <citation type="submission" date="2018-08" db="EMBL/GenBank/DDBJ databases">
        <title>A genome reference for cultivated species of the human gut microbiota.</title>
        <authorList>
            <person name="Zou Y."/>
            <person name="Xue W."/>
            <person name="Luo G."/>
        </authorList>
    </citation>
    <scope>NUCLEOTIDE SEQUENCE [LARGE SCALE GENOMIC DNA]</scope>
    <source>
        <strain evidence="15 16">AF22-21</strain>
    </source>
</reference>
<evidence type="ECO:0000313" key="16">
    <source>
        <dbReference type="Proteomes" id="UP000283295"/>
    </source>
</evidence>
<dbReference type="CDD" id="cd06503">
    <property type="entry name" value="ATP-synt_Fo_b"/>
    <property type="match status" value="1"/>
</dbReference>
<evidence type="ECO:0000256" key="13">
    <source>
        <dbReference type="RuleBase" id="RU003848"/>
    </source>
</evidence>
<name>A0A412ITK3_9FIRM</name>
<keyword evidence="7 12" id="KW-0406">Ion transport</keyword>
<dbReference type="Pfam" id="PF00430">
    <property type="entry name" value="ATP-synt_B"/>
    <property type="match status" value="1"/>
</dbReference>
<evidence type="ECO:0000256" key="10">
    <source>
        <dbReference type="ARBA" id="ARBA00025198"/>
    </source>
</evidence>
<keyword evidence="3 12" id="KW-0138">CF(0)</keyword>
<keyword evidence="12" id="KW-1003">Cell membrane</keyword>
<evidence type="ECO:0000256" key="7">
    <source>
        <dbReference type="ARBA" id="ARBA00023065"/>
    </source>
</evidence>
<evidence type="ECO:0000256" key="2">
    <source>
        <dbReference type="ARBA" id="ARBA00022448"/>
    </source>
</evidence>
<keyword evidence="9 12" id="KW-0066">ATP synthesis</keyword>
<comment type="caution">
    <text evidence="15">The sequence shown here is derived from an EMBL/GenBank/DDBJ whole genome shotgun (WGS) entry which is preliminary data.</text>
</comment>
<dbReference type="InterPro" id="IPR002146">
    <property type="entry name" value="ATP_synth_b/b'su_bac/chlpt"/>
</dbReference>
<keyword evidence="6 12" id="KW-1133">Transmembrane helix</keyword>
<keyword evidence="14" id="KW-0175">Coiled coil</keyword>
<dbReference type="GO" id="GO:0046933">
    <property type="term" value="F:proton-transporting ATP synthase activity, rotational mechanism"/>
    <property type="evidence" value="ECO:0007669"/>
    <property type="project" value="UniProtKB-UniRule"/>
</dbReference>
<evidence type="ECO:0000256" key="5">
    <source>
        <dbReference type="ARBA" id="ARBA00022781"/>
    </source>
</evidence>
<feature type="transmembrane region" description="Helical" evidence="12">
    <location>
        <begin position="6"/>
        <end position="28"/>
    </location>
</feature>
<dbReference type="PANTHER" id="PTHR33445:SF2">
    <property type="entry name" value="ATP SYNTHASE SUBUNIT B', CHLOROPLASTIC"/>
    <property type="match status" value="1"/>
</dbReference>
<evidence type="ECO:0000256" key="11">
    <source>
        <dbReference type="ARBA" id="ARBA00037847"/>
    </source>
</evidence>
<evidence type="ECO:0000256" key="1">
    <source>
        <dbReference type="ARBA" id="ARBA00005513"/>
    </source>
</evidence>
<dbReference type="GO" id="GO:0012505">
    <property type="term" value="C:endomembrane system"/>
    <property type="evidence" value="ECO:0007669"/>
    <property type="project" value="UniProtKB-SubCell"/>
</dbReference>
<dbReference type="GO" id="GO:0005886">
    <property type="term" value="C:plasma membrane"/>
    <property type="evidence" value="ECO:0007669"/>
    <property type="project" value="UniProtKB-SubCell"/>
</dbReference>
<comment type="subcellular location">
    <subcellularLocation>
        <location evidence="12">Cell membrane</location>
        <topology evidence="12">Single-pass membrane protein</topology>
    </subcellularLocation>
    <subcellularLocation>
        <location evidence="11">Endomembrane system</location>
        <topology evidence="11">Single-pass membrane protein</topology>
    </subcellularLocation>
</comment>
<proteinExistence type="inferred from homology"/>
<dbReference type="InterPro" id="IPR050059">
    <property type="entry name" value="ATP_synthase_B_chain"/>
</dbReference>
<keyword evidence="2 12" id="KW-0813">Transport</keyword>
<dbReference type="OrthoDB" id="1770883at2"/>
<keyword evidence="4 12" id="KW-0812">Transmembrane</keyword>
<comment type="subunit">
    <text evidence="12">F-type ATPases have 2 components, F(1) - the catalytic core - and F(0) - the membrane proton channel. F(1) has five subunits: alpha(3), beta(3), gamma(1), delta(1), epsilon(1). F(0) has three main subunits: a(1), b(2) and c(10-14). The alpha and beta chains form an alternating ring which encloses part of the gamma chain. F(1) is attached to F(0) by a central stalk formed by the gamma and epsilon chains, while a peripheral stalk is formed by the delta and b chains.</text>
</comment>
<dbReference type="AlphaFoldDB" id="A0A412ITK3"/>
<feature type="coiled-coil region" evidence="14">
    <location>
        <begin position="46"/>
        <end position="80"/>
    </location>
</feature>
<dbReference type="EMBL" id="QRVK01000006">
    <property type="protein sequence ID" value="RGS43451.1"/>
    <property type="molecule type" value="Genomic_DNA"/>
</dbReference>
<evidence type="ECO:0000256" key="9">
    <source>
        <dbReference type="ARBA" id="ARBA00023310"/>
    </source>
</evidence>
<evidence type="ECO:0000256" key="4">
    <source>
        <dbReference type="ARBA" id="ARBA00022692"/>
    </source>
</evidence>
<organism evidence="15 16">
    <name type="scientific">Coprococcus eutactus</name>
    <dbReference type="NCBI Taxonomy" id="33043"/>
    <lineage>
        <taxon>Bacteria</taxon>
        <taxon>Bacillati</taxon>
        <taxon>Bacillota</taxon>
        <taxon>Clostridia</taxon>
        <taxon>Lachnospirales</taxon>
        <taxon>Lachnospiraceae</taxon>
        <taxon>Coprococcus</taxon>
    </lineage>
</organism>
<comment type="function">
    <text evidence="10 12">F(1)F(0) ATP synthase produces ATP from ADP in the presence of a proton or sodium gradient. F-type ATPases consist of two structural domains, F(1) containing the extramembraneous catalytic core and F(0) containing the membrane proton channel, linked together by a central stalk and a peripheral stalk. During catalysis, ATP synthesis in the catalytic domain of F(1) is coupled via a rotary mechanism of the central stalk subunits to proton translocation.</text>
</comment>
<dbReference type="GO" id="GO:0046961">
    <property type="term" value="F:proton-transporting ATPase activity, rotational mechanism"/>
    <property type="evidence" value="ECO:0007669"/>
    <property type="project" value="TreeGrafter"/>
</dbReference>
<keyword evidence="15" id="KW-0378">Hydrolase</keyword>
<dbReference type="PANTHER" id="PTHR33445">
    <property type="entry name" value="ATP SYNTHASE SUBUNIT B', CHLOROPLASTIC"/>
    <property type="match status" value="1"/>
</dbReference>
<comment type="similarity">
    <text evidence="1 12 13">Belongs to the ATPase B chain family.</text>
</comment>
<dbReference type="Proteomes" id="UP000283295">
    <property type="component" value="Unassembled WGS sequence"/>
</dbReference>
<dbReference type="HAMAP" id="MF_01398">
    <property type="entry name" value="ATP_synth_b_bprime"/>
    <property type="match status" value="1"/>
</dbReference>
<keyword evidence="8 12" id="KW-0472">Membrane</keyword>
<comment type="function">
    <text evidence="12">Component of the F(0) channel, it forms part of the peripheral stalk, linking F(1) to F(0).</text>
</comment>
<sequence>MIDIEFSTIAFTIINLIVLFLLLKKFLIGPINDVIKKREDMIAGNISDANNQKAEAMKLKAQYEDTLAGVDAECRELREKSRVEAQNEYSRIIDQADAKSVKMIKDAEKTIEIKQNKALSDMQSQIAELAMAAAGKIVGGEGDAASAGSAMYDDFLNEVNKAGDSGDAEGN</sequence>
<dbReference type="NCBIfam" id="TIGR01144">
    <property type="entry name" value="ATP_synt_b"/>
    <property type="match status" value="1"/>
</dbReference>